<reference evidence="1" key="1">
    <citation type="journal article" date="2019" name="Science">
        <title>Mutation of a bHLH transcription factor allowed almond domestication.</title>
        <authorList>
            <person name="Sanchez-Perez R."/>
            <person name="Pavan S."/>
            <person name="Mazzeo R."/>
            <person name="Moldovan C."/>
            <person name="Aiese Cigliano R."/>
            <person name="Del Cueto J."/>
            <person name="Ricciardi F."/>
            <person name="Lotti C."/>
            <person name="Ricciardi L."/>
            <person name="Dicenta F."/>
            <person name="Lopez-Marques R.L."/>
            <person name="Lindberg Moller B."/>
        </authorList>
    </citation>
    <scope>NUCLEOTIDE SEQUENCE</scope>
</reference>
<accession>A0A4Y1R7Y7</accession>
<dbReference type="AlphaFoldDB" id="A0A4Y1R7Y7"/>
<evidence type="ECO:0000313" key="1">
    <source>
        <dbReference type="EMBL" id="BBH00047.1"/>
    </source>
</evidence>
<sequence>MAFYLVLVPGPRLHHPHSTPHKATFFFFIKIALQNSKETDFITQVLTLRDKHSDIRILRFGSRLSFSRLNGLIRLAIRRNVQELDVEVATEDYFNFPRCVIASDSLRIFKLKSRYPGFRLPPSSVMTRIQIPPLVVAFTHCLIQPAFSLRHVRRVCFPYAQETELGRLFRVEVPSDWVQGA</sequence>
<protein>
    <submittedName>
        <fullName evidence="1">Uncharacterized protein</fullName>
    </submittedName>
</protein>
<organism evidence="1">
    <name type="scientific">Prunus dulcis</name>
    <name type="common">Almond</name>
    <name type="synonym">Amygdalus dulcis</name>
    <dbReference type="NCBI Taxonomy" id="3755"/>
    <lineage>
        <taxon>Eukaryota</taxon>
        <taxon>Viridiplantae</taxon>
        <taxon>Streptophyta</taxon>
        <taxon>Embryophyta</taxon>
        <taxon>Tracheophyta</taxon>
        <taxon>Spermatophyta</taxon>
        <taxon>Magnoliopsida</taxon>
        <taxon>eudicotyledons</taxon>
        <taxon>Gunneridae</taxon>
        <taxon>Pentapetalae</taxon>
        <taxon>rosids</taxon>
        <taxon>fabids</taxon>
        <taxon>Rosales</taxon>
        <taxon>Rosaceae</taxon>
        <taxon>Amygdaloideae</taxon>
        <taxon>Amygdaleae</taxon>
        <taxon>Prunus</taxon>
    </lineage>
</organism>
<dbReference type="EMBL" id="AP019299">
    <property type="protein sequence ID" value="BBH00047.1"/>
    <property type="molecule type" value="Genomic_DNA"/>
</dbReference>
<name>A0A4Y1R7Y7_PRUDU</name>
<proteinExistence type="predicted"/>
<gene>
    <name evidence="1" type="ORF">Prudu_009942</name>
</gene>